<name>A0A3S3UEQ0_9RHOB</name>
<dbReference type="InterPro" id="IPR013022">
    <property type="entry name" value="Xyl_isomerase-like_TIM-brl"/>
</dbReference>
<dbReference type="InterPro" id="IPR050312">
    <property type="entry name" value="IolE/XylAMocC-like"/>
</dbReference>
<protein>
    <submittedName>
        <fullName evidence="2">Sugar phosphate isomerase/epimerase</fullName>
    </submittedName>
</protein>
<dbReference type="SUPFAM" id="SSF51658">
    <property type="entry name" value="Xylose isomerase-like"/>
    <property type="match status" value="1"/>
</dbReference>
<evidence type="ECO:0000259" key="1">
    <source>
        <dbReference type="Pfam" id="PF01261"/>
    </source>
</evidence>
<dbReference type="AlphaFoldDB" id="A0A3S3UEQ0"/>
<dbReference type="EMBL" id="SBLC01000017">
    <property type="protein sequence ID" value="RWY40084.1"/>
    <property type="molecule type" value="Genomic_DNA"/>
</dbReference>
<accession>A0A3S3UEQ0</accession>
<organism evidence="2 3">
    <name type="scientific">Falsigemmobacter intermedius</name>
    <dbReference type="NCBI Taxonomy" id="1553448"/>
    <lineage>
        <taxon>Bacteria</taxon>
        <taxon>Pseudomonadati</taxon>
        <taxon>Pseudomonadota</taxon>
        <taxon>Alphaproteobacteria</taxon>
        <taxon>Rhodobacterales</taxon>
        <taxon>Paracoccaceae</taxon>
        <taxon>Falsigemmobacter</taxon>
    </lineage>
</organism>
<sequence length="274" mass="31038">MTDLPLLGAALQADDLERLGDLIVTEHRDIELQDFFMAEVLNGDWRPQAQRIRQLLSGWRGRLGIHGPFWGIDMSTPDPEVRAIVTKRMMQALDVCADLTADQMVVHSPYTPWDYHTLDHFAFRSAYDWLIANCRASMDPVVRRAEELGVQIVIENVQDKDPDIRATLARAFESEAVQVSLDTGHAEFAHGSFGAPPVDYYVRRAGAQLCHVHLQDSDGYADRHWPPGEGRINWPAVFRALNELDRIPRLILELNDKRDIPRAIGWLSAKGLAR</sequence>
<dbReference type="Pfam" id="PF01261">
    <property type="entry name" value="AP_endonuc_2"/>
    <property type="match status" value="1"/>
</dbReference>
<feature type="domain" description="Xylose isomerase-like TIM barrel" evidence="1">
    <location>
        <begin position="44"/>
        <end position="268"/>
    </location>
</feature>
<dbReference type="RefSeq" id="WP_128489724.1">
    <property type="nucleotide sequence ID" value="NZ_JBHLXB010000022.1"/>
</dbReference>
<keyword evidence="2" id="KW-0413">Isomerase</keyword>
<dbReference type="InterPro" id="IPR036237">
    <property type="entry name" value="Xyl_isomerase-like_sf"/>
</dbReference>
<dbReference type="Proteomes" id="UP000287168">
    <property type="component" value="Unassembled WGS sequence"/>
</dbReference>
<evidence type="ECO:0000313" key="2">
    <source>
        <dbReference type="EMBL" id="RWY40084.1"/>
    </source>
</evidence>
<proteinExistence type="predicted"/>
<keyword evidence="3" id="KW-1185">Reference proteome</keyword>
<dbReference type="PANTHER" id="PTHR12110:SF53">
    <property type="entry name" value="BLR5974 PROTEIN"/>
    <property type="match status" value="1"/>
</dbReference>
<comment type="caution">
    <text evidence="2">The sequence shown here is derived from an EMBL/GenBank/DDBJ whole genome shotgun (WGS) entry which is preliminary data.</text>
</comment>
<dbReference type="Gene3D" id="3.20.20.150">
    <property type="entry name" value="Divalent-metal-dependent TIM barrel enzymes"/>
    <property type="match status" value="1"/>
</dbReference>
<reference evidence="2 3" key="1">
    <citation type="journal article" date="2015" name="Int. J. Syst. Evol. Microbiol.">
        <title>Gemmobacter intermedius sp. nov., isolated from a white stork (Ciconia ciconia).</title>
        <authorList>
            <person name="Kampfer P."/>
            <person name="Jerzak L."/>
            <person name="Wilharm G."/>
            <person name="Golke J."/>
            <person name="Busse H.J."/>
            <person name="Glaeser S.P."/>
        </authorList>
    </citation>
    <scope>NUCLEOTIDE SEQUENCE [LARGE SCALE GENOMIC DNA]</scope>
    <source>
        <strain evidence="2 3">119/4</strain>
    </source>
</reference>
<dbReference type="GO" id="GO:0016853">
    <property type="term" value="F:isomerase activity"/>
    <property type="evidence" value="ECO:0007669"/>
    <property type="project" value="UniProtKB-KW"/>
</dbReference>
<dbReference type="PANTHER" id="PTHR12110">
    <property type="entry name" value="HYDROXYPYRUVATE ISOMERASE"/>
    <property type="match status" value="1"/>
</dbReference>
<gene>
    <name evidence="2" type="ORF">EP867_12500</name>
</gene>
<evidence type="ECO:0000313" key="3">
    <source>
        <dbReference type="Proteomes" id="UP000287168"/>
    </source>
</evidence>
<dbReference type="OrthoDB" id="7245925at2"/>